<dbReference type="EMBL" id="SJPG01000001">
    <property type="protein sequence ID" value="TWT64236.1"/>
    <property type="molecule type" value="Genomic_DNA"/>
</dbReference>
<dbReference type="Proteomes" id="UP000316095">
    <property type="component" value="Unassembled WGS sequence"/>
</dbReference>
<accession>A0A5C5XM06</accession>
<name>A0A5C5XM06_9PLAN</name>
<reference evidence="2 3" key="1">
    <citation type="submission" date="2019-02" db="EMBL/GenBank/DDBJ databases">
        <title>Deep-cultivation of Planctomycetes and their phenomic and genomic characterization uncovers novel biology.</title>
        <authorList>
            <person name="Wiegand S."/>
            <person name="Jogler M."/>
            <person name="Boedeker C."/>
            <person name="Pinto D."/>
            <person name="Vollmers J."/>
            <person name="Rivas-Marin E."/>
            <person name="Kohn T."/>
            <person name="Peeters S.H."/>
            <person name="Heuer A."/>
            <person name="Rast P."/>
            <person name="Oberbeckmann S."/>
            <person name="Bunk B."/>
            <person name="Jeske O."/>
            <person name="Meyerdierks A."/>
            <person name="Storesund J.E."/>
            <person name="Kallscheuer N."/>
            <person name="Luecker S."/>
            <person name="Lage O.M."/>
            <person name="Pohl T."/>
            <person name="Merkel B.J."/>
            <person name="Hornburger P."/>
            <person name="Mueller R.-W."/>
            <person name="Bruemmer F."/>
            <person name="Labrenz M."/>
            <person name="Spormann A.M."/>
            <person name="Op Den Camp H."/>
            <person name="Overmann J."/>
            <person name="Amann R."/>
            <person name="Jetten M.S.M."/>
            <person name="Mascher T."/>
            <person name="Medema M.H."/>
            <person name="Devos D.P."/>
            <person name="Kaster A.-K."/>
            <person name="Ovreas L."/>
            <person name="Rohde M."/>
            <person name="Galperin M.Y."/>
            <person name="Jogler C."/>
        </authorList>
    </citation>
    <scope>NUCLEOTIDE SEQUENCE [LARGE SCALE GENOMIC DNA]</scope>
    <source>
        <strain evidence="2 3">Pan54</strain>
    </source>
</reference>
<keyword evidence="1" id="KW-0175">Coiled coil</keyword>
<keyword evidence="3" id="KW-1185">Reference proteome</keyword>
<comment type="caution">
    <text evidence="2">The sequence shown here is derived from an EMBL/GenBank/DDBJ whole genome shotgun (WGS) entry which is preliminary data.</text>
</comment>
<sequence length="581" mass="61575">MGAVGNILINAIANTGKAEKNIKNLRGTVGTLGSGIGSLKTAFVGLVGVMGLGLGFSALKSGVKSAMTDLDRLAKTADTLNLKVGELSALQLGAGLSGSDASTLEKGLQRLVRRIGEAKQGLGAGKKALEQFGLSADDLGKMSTIDVLKTISQKIKELPDATERAAAAYALFGRQGQELQLFLGQGAEGIDQLLQKSDELGGNFDRIELAQVESANDRIAEMGFLFDNLKKKMAIQLIPVIEMAATAMTNFTQSMSSNGAEVPNAMNPAIGSLAYLADMLELVSMGWELMQYAANRAISLILVPVKYLGLGLQKVMNLIHGEGSTSGGDDLAVFTDGMWDQASEDWNALGDSFIGQSGSSKITQAFEDMAAKSRESAEATVNSMQDVSTGVEGAVNEANNSVYELIDSLEQQIATFGMSSDQAKLYQLAQDGATQAVLAEAEALQQQLTVLNEQTEAMKEAEAEHEKMQSKAEQIIESTKTDIEKVQDQIGELDSLLASGLIDQSTYEKAAQNALDTLDEKSSSSNAGTFSSLDSVSKSIQQAALNTKDKAAQQLDQLKMIATNGVKQLDEMKKSKQLLLA</sequence>
<evidence type="ECO:0000256" key="1">
    <source>
        <dbReference type="SAM" id="Coils"/>
    </source>
</evidence>
<feature type="coiled-coil region" evidence="1">
    <location>
        <begin position="434"/>
        <end position="489"/>
    </location>
</feature>
<organism evidence="2 3">
    <name type="scientific">Rubinisphaera italica</name>
    <dbReference type="NCBI Taxonomy" id="2527969"/>
    <lineage>
        <taxon>Bacteria</taxon>
        <taxon>Pseudomonadati</taxon>
        <taxon>Planctomycetota</taxon>
        <taxon>Planctomycetia</taxon>
        <taxon>Planctomycetales</taxon>
        <taxon>Planctomycetaceae</taxon>
        <taxon>Rubinisphaera</taxon>
    </lineage>
</organism>
<dbReference type="AlphaFoldDB" id="A0A5C5XM06"/>
<gene>
    <name evidence="2" type="ORF">Pan54_49970</name>
</gene>
<evidence type="ECO:0000313" key="2">
    <source>
        <dbReference type="EMBL" id="TWT64236.1"/>
    </source>
</evidence>
<proteinExistence type="predicted"/>
<protein>
    <submittedName>
        <fullName evidence="2">Uncharacterized protein</fullName>
    </submittedName>
</protein>
<evidence type="ECO:0000313" key="3">
    <source>
        <dbReference type="Proteomes" id="UP000316095"/>
    </source>
</evidence>